<gene>
    <name evidence="1" type="ORF">H2198_003905</name>
</gene>
<sequence>MAYPAYLLAETALWPVLQKRPCAFEGIDSYLAGARGAIASIPKAFYHIHCGSTLFILSCVAIVQVMLLANATLVGLVFDLQNVTTTYDNPPAPFPNAVESAARLYMSWADGLSKEPLPGQRDFLVDRSNLSAVGNVAIRAVRAPKIIVCQGKSLDITGDYQNRTRTFMVAARVNGPVQLRLQPHLTTWVDFFEFKSSTRTVSTLVFAAMNGTIEGGVTTEPTSAMKLRGYTGISAVACTVDVNLVDDSFTVGRGQHNVTVLSNLTTITSPEVTGVSTNENHTETAKWLACAITMYGASIWGAQPMFAGNGYLPFPYTTDELHATPQNWTIDGLTHFIEVGSGALGITMMRTMNKGHAELQSSIEVPRVSTSRSFILLGPPVGVLVIIFTLVGLNVTLYRRGHLPQMLLGRTSEIVTCAQSQGMRHLVDNLSGEQISTSQLSAQRVRFGVSSGGRSRPGFILDTEKISR</sequence>
<accession>A0ACC3AAB7</accession>
<dbReference type="EMBL" id="JAPDRQ010000055">
    <property type="protein sequence ID" value="KAJ9658067.1"/>
    <property type="molecule type" value="Genomic_DNA"/>
</dbReference>
<reference evidence="1" key="1">
    <citation type="submission" date="2022-10" db="EMBL/GenBank/DDBJ databases">
        <title>Culturing micro-colonial fungi from biological soil crusts in the Mojave desert and describing Neophaeococcomyces mojavensis, and introducing the new genera and species Taxawa tesnikishii.</title>
        <authorList>
            <person name="Kurbessoian T."/>
            <person name="Stajich J.E."/>
        </authorList>
    </citation>
    <scope>NUCLEOTIDE SEQUENCE</scope>
    <source>
        <strain evidence="1">JES_112</strain>
    </source>
</reference>
<dbReference type="Proteomes" id="UP001172386">
    <property type="component" value="Unassembled WGS sequence"/>
</dbReference>
<name>A0ACC3AAB7_9EURO</name>
<comment type="caution">
    <text evidence="1">The sequence shown here is derived from an EMBL/GenBank/DDBJ whole genome shotgun (WGS) entry which is preliminary data.</text>
</comment>
<organism evidence="1 2">
    <name type="scientific">Neophaeococcomyces mojaviensis</name>
    <dbReference type="NCBI Taxonomy" id="3383035"/>
    <lineage>
        <taxon>Eukaryota</taxon>
        <taxon>Fungi</taxon>
        <taxon>Dikarya</taxon>
        <taxon>Ascomycota</taxon>
        <taxon>Pezizomycotina</taxon>
        <taxon>Eurotiomycetes</taxon>
        <taxon>Chaetothyriomycetidae</taxon>
        <taxon>Chaetothyriales</taxon>
        <taxon>Chaetothyriales incertae sedis</taxon>
        <taxon>Neophaeococcomyces</taxon>
    </lineage>
</organism>
<proteinExistence type="predicted"/>
<keyword evidence="2" id="KW-1185">Reference proteome</keyword>
<evidence type="ECO:0000313" key="1">
    <source>
        <dbReference type="EMBL" id="KAJ9658067.1"/>
    </source>
</evidence>
<evidence type="ECO:0000313" key="2">
    <source>
        <dbReference type="Proteomes" id="UP001172386"/>
    </source>
</evidence>
<protein>
    <submittedName>
        <fullName evidence="1">Uncharacterized protein</fullName>
    </submittedName>
</protein>